<sequence length="641" mass="69623">MSYQALYRVWRPQRFDEIVGQTVITQTLKNAIVTQQTSHAYLFCGPRGTGKTSAAKIFAKAINCPNQKDGEPCNNCDICKAITAGQLNDVIEIDAASNNGVEEIRDIRDKAKYAPTQATYKIYIIDEVHMLSTGAFNALLKTLEEPPANVIFILATTEPHKIPATIISRTQRFDFKRITAQESFDRMVYILKQKQVDFEEPALKVIANAAEGGMRDALSILDQTISFGDNEVTLDNALLVTGSVTESLLADYVKQVVAHETTAGLAALQKVLDDGKDAGRFVEDVISYVRDLLLYKEAPDMVTGSDTTGDVFQQLSKNTDPDVFYQMINALNEVAAQLRFTTHPDVYLEVLTVKLAQIYPNVGTTKAPTSGSASNASEVAELETQIQQLKQTVSRLSAATTQPQQPAPTPAPTVEASSHSVQGTQTTSTTSATPAPTNQPASTTGTQTGKPARAKTTTATASHASANVNLAKIYPVLRAATKHDLDAMRDVWDDLLDTLPVTQKAMMHVSKPVAASNEGVIVSFSYAFFFDKAATDDGLRTALENNLNRLTGDTTDVWFVPEDQWPQIRKDFLTDHKEELTGGTTPTGTTATRQQQPVSDEPASAPLDSPSEDAGISEPENELVTKAQQLFGADNVTIKND</sequence>
<feature type="compositionally biased region" description="Low complexity" evidence="9">
    <location>
        <begin position="422"/>
        <end position="444"/>
    </location>
</feature>
<dbReference type="InterPro" id="IPR012763">
    <property type="entry name" value="DNA_pol_III_sug/sutau_N"/>
</dbReference>
<comment type="catalytic activity">
    <reaction evidence="8">
        <text>DNA(n) + a 2'-deoxyribonucleoside 5'-triphosphate = DNA(n+1) + diphosphate</text>
        <dbReference type="Rhea" id="RHEA:22508"/>
        <dbReference type="Rhea" id="RHEA-COMP:17339"/>
        <dbReference type="Rhea" id="RHEA-COMP:17340"/>
        <dbReference type="ChEBI" id="CHEBI:33019"/>
        <dbReference type="ChEBI" id="CHEBI:61560"/>
        <dbReference type="ChEBI" id="CHEBI:173112"/>
        <dbReference type="EC" id="2.7.7.7"/>
    </reaction>
</comment>
<dbReference type="AlphaFoldDB" id="A0A0R1RQ90"/>
<dbReference type="CDD" id="cd00009">
    <property type="entry name" value="AAA"/>
    <property type="match status" value="1"/>
</dbReference>
<keyword evidence="6" id="KW-0067">ATP-binding</keyword>
<dbReference type="SUPFAM" id="SSF48019">
    <property type="entry name" value="post-AAA+ oligomerization domain-like"/>
    <property type="match status" value="1"/>
</dbReference>
<proteinExistence type="inferred from homology"/>
<keyword evidence="4" id="KW-0547">Nucleotide-binding</keyword>
<dbReference type="Gene3D" id="1.10.8.60">
    <property type="match status" value="1"/>
</dbReference>
<keyword evidence="7" id="KW-0548">Nucleotidyltransferase</keyword>
<evidence type="ECO:0000256" key="2">
    <source>
        <dbReference type="ARBA" id="ARBA00012417"/>
    </source>
</evidence>
<dbReference type="InterPro" id="IPR008921">
    <property type="entry name" value="DNA_pol3_clamp-load_cplx_C"/>
</dbReference>
<dbReference type="OrthoDB" id="9810148at2"/>
<dbReference type="InterPro" id="IPR001270">
    <property type="entry name" value="ClpA/B"/>
</dbReference>
<dbReference type="STRING" id="1114972.FD35_GL001577"/>
<evidence type="ECO:0000256" key="9">
    <source>
        <dbReference type="SAM" id="MobiDB-lite"/>
    </source>
</evidence>
<keyword evidence="5" id="KW-0862">Zinc</keyword>
<evidence type="ECO:0000256" key="3">
    <source>
        <dbReference type="ARBA" id="ARBA00022723"/>
    </source>
</evidence>
<reference evidence="11 12" key="1">
    <citation type="journal article" date="2015" name="Genome Announc.">
        <title>Expanding the biotechnology potential of lactobacilli through comparative genomics of 213 strains and associated genera.</title>
        <authorList>
            <person name="Sun Z."/>
            <person name="Harris H.M."/>
            <person name="McCann A."/>
            <person name="Guo C."/>
            <person name="Argimon S."/>
            <person name="Zhang W."/>
            <person name="Yang X."/>
            <person name="Jeffery I.B."/>
            <person name="Cooney J.C."/>
            <person name="Kagawa T.F."/>
            <person name="Liu W."/>
            <person name="Song Y."/>
            <person name="Salvetti E."/>
            <person name="Wrobel A."/>
            <person name="Rasinkangas P."/>
            <person name="Parkhill J."/>
            <person name="Rea M.C."/>
            <person name="O'Sullivan O."/>
            <person name="Ritari J."/>
            <person name="Douillard F.P."/>
            <person name="Paul Ross R."/>
            <person name="Yang R."/>
            <person name="Briner A.E."/>
            <person name="Felis G.E."/>
            <person name="de Vos W.M."/>
            <person name="Barrangou R."/>
            <person name="Klaenhammer T.R."/>
            <person name="Caufield P.W."/>
            <person name="Cui Y."/>
            <person name="Zhang H."/>
            <person name="O'Toole P.W."/>
        </authorList>
    </citation>
    <scope>NUCLEOTIDE SEQUENCE [LARGE SCALE GENOMIC DNA]</scope>
    <source>
        <strain evidence="11 12">DSM 15814</strain>
    </source>
</reference>
<dbReference type="Proteomes" id="UP000051999">
    <property type="component" value="Unassembled WGS sequence"/>
</dbReference>
<dbReference type="InterPro" id="IPR050238">
    <property type="entry name" value="DNA_Rep/Repair_Clamp_Loader"/>
</dbReference>
<evidence type="ECO:0000256" key="8">
    <source>
        <dbReference type="ARBA" id="ARBA00049244"/>
    </source>
</evidence>
<evidence type="ECO:0000256" key="5">
    <source>
        <dbReference type="ARBA" id="ARBA00022833"/>
    </source>
</evidence>
<dbReference type="FunFam" id="3.40.50.300:FF:000014">
    <property type="entry name" value="DNA polymerase III subunit gamma/tau"/>
    <property type="match status" value="1"/>
</dbReference>
<keyword evidence="7" id="KW-0808">Transferase</keyword>
<dbReference type="Pfam" id="PF22608">
    <property type="entry name" value="DNAX_ATPase_lid"/>
    <property type="match status" value="1"/>
</dbReference>
<dbReference type="RefSeq" id="WP_017262122.1">
    <property type="nucleotide sequence ID" value="NZ_AUAW01000005.1"/>
</dbReference>
<dbReference type="PANTHER" id="PTHR11669:SF0">
    <property type="entry name" value="PROTEIN STICHEL-LIKE 2"/>
    <property type="match status" value="1"/>
</dbReference>
<evidence type="ECO:0000313" key="12">
    <source>
        <dbReference type="Proteomes" id="UP000051999"/>
    </source>
</evidence>
<dbReference type="GO" id="GO:0046872">
    <property type="term" value="F:metal ion binding"/>
    <property type="evidence" value="ECO:0007669"/>
    <property type="project" value="UniProtKB-KW"/>
</dbReference>
<evidence type="ECO:0000256" key="7">
    <source>
        <dbReference type="ARBA" id="ARBA00022932"/>
    </source>
</evidence>
<comment type="similarity">
    <text evidence="1">Belongs to the DnaX/STICHEL family.</text>
</comment>
<dbReference type="InterPro" id="IPR045085">
    <property type="entry name" value="HLD_clamp_pol_III_gamma_tau"/>
</dbReference>
<comment type="caution">
    <text evidence="11">The sequence shown here is derived from an EMBL/GenBank/DDBJ whole genome shotgun (WGS) entry which is preliminary data.</text>
</comment>
<dbReference type="NCBIfam" id="TIGR02397">
    <property type="entry name" value="dnaX_nterm"/>
    <property type="match status" value="1"/>
</dbReference>
<dbReference type="Gene3D" id="3.40.50.300">
    <property type="entry name" value="P-loop containing nucleotide triphosphate hydrolases"/>
    <property type="match status" value="1"/>
</dbReference>
<dbReference type="GO" id="GO:0003677">
    <property type="term" value="F:DNA binding"/>
    <property type="evidence" value="ECO:0007669"/>
    <property type="project" value="InterPro"/>
</dbReference>
<dbReference type="GO" id="GO:0006261">
    <property type="term" value="P:DNA-templated DNA replication"/>
    <property type="evidence" value="ECO:0007669"/>
    <property type="project" value="TreeGrafter"/>
</dbReference>
<dbReference type="GO" id="GO:0005524">
    <property type="term" value="F:ATP binding"/>
    <property type="evidence" value="ECO:0007669"/>
    <property type="project" value="UniProtKB-KW"/>
</dbReference>
<dbReference type="Pfam" id="PF13177">
    <property type="entry name" value="DNA_pol3_delta2"/>
    <property type="match status" value="1"/>
</dbReference>
<accession>A0A0R1RQ90</accession>
<dbReference type="GO" id="GO:0003887">
    <property type="term" value="F:DNA-directed DNA polymerase activity"/>
    <property type="evidence" value="ECO:0007669"/>
    <property type="project" value="UniProtKB-KW"/>
</dbReference>
<dbReference type="PANTHER" id="PTHR11669">
    <property type="entry name" value="REPLICATION FACTOR C / DNA POLYMERASE III GAMMA-TAU SUBUNIT"/>
    <property type="match status" value="1"/>
</dbReference>
<dbReference type="InterPro" id="IPR003593">
    <property type="entry name" value="AAA+_ATPase"/>
</dbReference>
<evidence type="ECO:0000256" key="1">
    <source>
        <dbReference type="ARBA" id="ARBA00006360"/>
    </source>
</evidence>
<dbReference type="EMBL" id="AZFF01000003">
    <property type="protein sequence ID" value="KRL56490.1"/>
    <property type="molecule type" value="Genomic_DNA"/>
</dbReference>
<feature type="region of interest" description="Disordered" evidence="9">
    <location>
        <begin position="391"/>
        <end position="462"/>
    </location>
</feature>
<protein>
    <recommendedName>
        <fullName evidence="2">DNA-directed DNA polymerase</fullName>
        <ecNumber evidence="2">2.7.7.7</ecNumber>
    </recommendedName>
</protein>
<feature type="domain" description="AAA+ ATPase" evidence="10">
    <location>
        <begin position="37"/>
        <end position="179"/>
    </location>
</feature>
<evidence type="ECO:0000256" key="4">
    <source>
        <dbReference type="ARBA" id="ARBA00022741"/>
    </source>
</evidence>
<dbReference type="InterPro" id="IPR027417">
    <property type="entry name" value="P-loop_NTPase"/>
</dbReference>
<dbReference type="Gene3D" id="1.20.272.10">
    <property type="match status" value="1"/>
</dbReference>
<dbReference type="NCBIfam" id="NF004046">
    <property type="entry name" value="PRK05563.1"/>
    <property type="match status" value="1"/>
</dbReference>
<feature type="compositionally biased region" description="Low complexity" evidence="9">
    <location>
        <begin position="581"/>
        <end position="592"/>
    </location>
</feature>
<dbReference type="eggNOG" id="COG2812">
    <property type="taxonomic scope" value="Bacteria"/>
</dbReference>
<gene>
    <name evidence="11" type="ORF">FD35_GL001577</name>
</gene>
<keyword evidence="7" id="KW-0239">DNA-directed DNA polymerase</keyword>
<keyword evidence="12" id="KW-1185">Reference proteome</keyword>
<dbReference type="CDD" id="cd18137">
    <property type="entry name" value="HLD_clamp_pol_III_gamma_tau"/>
    <property type="match status" value="1"/>
</dbReference>
<dbReference type="FunFam" id="1.10.8.60:FF:000013">
    <property type="entry name" value="DNA polymerase III subunit gamma/tau"/>
    <property type="match status" value="1"/>
</dbReference>
<organism evidence="11 12">
    <name type="scientific">Furfurilactobacillus rossiae DSM 15814</name>
    <dbReference type="NCBI Taxonomy" id="1114972"/>
    <lineage>
        <taxon>Bacteria</taxon>
        <taxon>Bacillati</taxon>
        <taxon>Bacillota</taxon>
        <taxon>Bacilli</taxon>
        <taxon>Lactobacillales</taxon>
        <taxon>Lactobacillaceae</taxon>
        <taxon>Furfurilactobacillus</taxon>
    </lineage>
</organism>
<keyword evidence="3" id="KW-0479">Metal-binding</keyword>
<evidence type="ECO:0000256" key="6">
    <source>
        <dbReference type="ARBA" id="ARBA00022840"/>
    </source>
</evidence>
<dbReference type="SUPFAM" id="SSF52540">
    <property type="entry name" value="P-loop containing nucleoside triphosphate hydrolases"/>
    <property type="match status" value="1"/>
</dbReference>
<dbReference type="PRINTS" id="PR00300">
    <property type="entry name" value="CLPPROTEASEA"/>
</dbReference>
<dbReference type="SMART" id="SM00382">
    <property type="entry name" value="AAA"/>
    <property type="match status" value="1"/>
</dbReference>
<evidence type="ECO:0000313" key="11">
    <source>
        <dbReference type="EMBL" id="KRL56490.1"/>
    </source>
</evidence>
<dbReference type="GO" id="GO:0009360">
    <property type="term" value="C:DNA polymerase III complex"/>
    <property type="evidence" value="ECO:0007669"/>
    <property type="project" value="InterPro"/>
</dbReference>
<evidence type="ECO:0000259" key="10">
    <source>
        <dbReference type="SMART" id="SM00382"/>
    </source>
</evidence>
<name>A0A0R1RQ90_9LACO</name>
<feature type="region of interest" description="Disordered" evidence="9">
    <location>
        <begin position="578"/>
        <end position="621"/>
    </location>
</feature>
<dbReference type="EC" id="2.7.7.7" evidence="2"/>
<dbReference type="PATRIC" id="fig|1114972.6.peg.1605"/>